<evidence type="ECO:0000256" key="5">
    <source>
        <dbReference type="ARBA" id="ARBA00022833"/>
    </source>
</evidence>
<name>A0A0F9TTD9_9ZZZZ</name>
<comment type="caution">
    <text evidence="10">The sequence shown here is derived from an EMBL/GenBank/DDBJ whole genome shotgun (WGS) entry which is preliminary data.</text>
</comment>
<dbReference type="SUPFAM" id="SSF52402">
    <property type="entry name" value="Adenine nucleotide alpha hydrolases-like"/>
    <property type="match status" value="1"/>
</dbReference>
<evidence type="ECO:0000256" key="7">
    <source>
        <dbReference type="ARBA" id="ARBA00037993"/>
    </source>
</evidence>
<dbReference type="PANTHER" id="PTHR42914:SF1">
    <property type="entry name" value="7-CYANO-7-DEAZAGUANINE SYNTHASE"/>
    <property type="match status" value="1"/>
</dbReference>
<keyword evidence="4" id="KW-0547">Nucleotide-binding</keyword>
<keyword evidence="3" id="KW-0479">Metal-binding</keyword>
<sequence>MKILVLFNGGLKDAFLADLARREGKVLACFFILNDKDSNRIRLVERLAVALQIELLVIDLRKAPPLEEILLRMLYLIMHALPIAKEYQCHCIYYGLSIDDDRRLSKILDAYMKQLRPLIELAQPMYDGKGIWLGQVEVETPLRRLDRPRVIRLGNEWNLPWELSFSCVNRTTIHCGTCQACLRRQRAFKQEGHIDPTAYWRDDNVL</sequence>
<dbReference type="Pfam" id="PF06508">
    <property type="entry name" value="QueC"/>
    <property type="match status" value="1"/>
</dbReference>
<comment type="similarity">
    <text evidence="7">Belongs to the QueC family.</text>
</comment>
<keyword evidence="5" id="KW-0862">Zinc</keyword>
<evidence type="ECO:0000256" key="6">
    <source>
        <dbReference type="ARBA" id="ARBA00022840"/>
    </source>
</evidence>
<dbReference type="InterPro" id="IPR014729">
    <property type="entry name" value="Rossmann-like_a/b/a_fold"/>
</dbReference>
<evidence type="ECO:0000256" key="9">
    <source>
        <dbReference type="ARBA" id="ARBA00047890"/>
    </source>
</evidence>
<protein>
    <recommendedName>
        <fullName evidence="8">7-cyano-7-deazaguanine synthase</fullName>
        <ecNumber evidence="8">6.3.4.20</ecNumber>
    </recommendedName>
</protein>
<evidence type="ECO:0000256" key="4">
    <source>
        <dbReference type="ARBA" id="ARBA00022741"/>
    </source>
</evidence>
<evidence type="ECO:0000313" key="10">
    <source>
        <dbReference type="EMBL" id="KKN52381.1"/>
    </source>
</evidence>
<organism evidence="10">
    <name type="scientific">marine sediment metagenome</name>
    <dbReference type="NCBI Taxonomy" id="412755"/>
    <lineage>
        <taxon>unclassified sequences</taxon>
        <taxon>metagenomes</taxon>
        <taxon>ecological metagenomes</taxon>
    </lineage>
</organism>
<dbReference type="InterPro" id="IPR018317">
    <property type="entry name" value="QueC"/>
</dbReference>
<keyword evidence="2" id="KW-0436">Ligase</keyword>
<reference evidence="10" key="1">
    <citation type="journal article" date="2015" name="Nature">
        <title>Complex archaea that bridge the gap between prokaryotes and eukaryotes.</title>
        <authorList>
            <person name="Spang A."/>
            <person name="Saw J.H."/>
            <person name="Jorgensen S.L."/>
            <person name="Zaremba-Niedzwiedzka K."/>
            <person name="Martijn J."/>
            <person name="Lind A.E."/>
            <person name="van Eijk R."/>
            <person name="Schleper C."/>
            <person name="Guy L."/>
            <person name="Ettema T.J."/>
        </authorList>
    </citation>
    <scope>NUCLEOTIDE SEQUENCE</scope>
</reference>
<dbReference type="GO" id="GO:0016874">
    <property type="term" value="F:ligase activity"/>
    <property type="evidence" value="ECO:0007669"/>
    <property type="project" value="UniProtKB-KW"/>
</dbReference>
<comment type="pathway">
    <text evidence="1">Purine metabolism; 7-cyano-7-deazaguanine biosynthesis.</text>
</comment>
<dbReference type="AlphaFoldDB" id="A0A0F9TTD9"/>
<keyword evidence="6" id="KW-0067">ATP-binding</keyword>
<dbReference type="PANTHER" id="PTHR42914">
    <property type="entry name" value="7-CYANO-7-DEAZAGUANINE SYNTHASE"/>
    <property type="match status" value="1"/>
</dbReference>
<evidence type="ECO:0000256" key="3">
    <source>
        <dbReference type="ARBA" id="ARBA00022723"/>
    </source>
</evidence>
<gene>
    <name evidence="10" type="ORF">LCGC14_0612980</name>
</gene>
<dbReference type="GO" id="GO:0046872">
    <property type="term" value="F:metal ion binding"/>
    <property type="evidence" value="ECO:0007669"/>
    <property type="project" value="UniProtKB-KW"/>
</dbReference>
<evidence type="ECO:0000256" key="8">
    <source>
        <dbReference type="ARBA" id="ARBA00039149"/>
    </source>
</evidence>
<comment type="catalytic activity">
    <reaction evidence="9">
        <text>7-carboxy-7-carbaguanine + NH4(+) + 2 ATP = 7-cyano-7-carbaguanine + 2 AMP + 2 diphosphate + 2 H(+)</text>
        <dbReference type="Rhea" id="RHEA:27982"/>
        <dbReference type="ChEBI" id="CHEBI:15378"/>
        <dbReference type="ChEBI" id="CHEBI:28938"/>
        <dbReference type="ChEBI" id="CHEBI:30616"/>
        <dbReference type="ChEBI" id="CHEBI:33019"/>
        <dbReference type="ChEBI" id="CHEBI:45075"/>
        <dbReference type="ChEBI" id="CHEBI:61036"/>
        <dbReference type="ChEBI" id="CHEBI:456215"/>
        <dbReference type="EC" id="6.3.4.20"/>
    </reaction>
</comment>
<dbReference type="GO" id="GO:0005524">
    <property type="term" value="F:ATP binding"/>
    <property type="evidence" value="ECO:0007669"/>
    <property type="project" value="UniProtKB-KW"/>
</dbReference>
<evidence type="ECO:0000256" key="2">
    <source>
        <dbReference type="ARBA" id="ARBA00022598"/>
    </source>
</evidence>
<dbReference type="EC" id="6.3.4.20" evidence="8"/>
<dbReference type="Gene3D" id="3.40.50.620">
    <property type="entry name" value="HUPs"/>
    <property type="match status" value="1"/>
</dbReference>
<evidence type="ECO:0000256" key="1">
    <source>
        <dbReference type="ARBA" id="ARBA00005061"/>
    </source>
</evidence>
<proteinExistence type="inferred from homology"/>
<accession>A0A0F9TTD9</accession>
<dbReference type="EMBL" id="LAZR01001021">
    <property type="protein sequence ID" value="KKN52381.1"/>
    <property type="molecule type" value="Genomic_DNA"/>
</dbReference>